<dbReference type="VEuPathDB" id="FungiDB:HMPREF1120_04384"/>
<gene>
    <name evidence="2" type="ORF">HMPREF1120_04384</name>
</gene>
<dbReference type="AlphaFoldDB" id="H6BZW3"/>
<proteinExistence type="predicted"/>
<name>H6BZW3_EXODN</name>
<feature type="region of interest" description="Disordered" evidence="1">
    <location>
        <begin position="25"/>
        <end position="51"/>
    </location>
</feature>
<protein>
    <submittedName>
        <fullName evidence="2">Uncharacterized protein</fullName>
    </submittedName>
</protein>
<sequence length="591" mass="65851">MDVSRIWGLSGLWFWPAGRHKPAEVEKVDNSTDLSPRRQAKLEGNASPTGRETLLEEGSAAAIKPVIEIRGSGSSVPAFEHIQHPTRSDPASLASHVTSSSISGHPQTSGEGRPGEPGDIIWDQPERPTSQNGADHPRWGDIVRALETIKNTNQQVTDTVGEWNASRTALFFMLETTMQSLDAFTQRMTGFANDFGLPSDLTSRFEGVREDFERVYFEFFAPLHARQEVYTEAEMDIIHKLYRCDTLLDRLIAGHTDISSPASPSRASPAAPAHTVDENLLRFSPVAERYQSQLHEVDNILETLEEGRVERAHLMQEQESRARLGLTLDPESLQSLASIQESEPVLLEELDYAELVLGAFRCLMHDEEASQVPEDGLLGTKDDVGGPLKPTDPMSSLDSSRITSANLQKLQLPSLTLQRLETLQTRSIKFADNLTGPIADPIDRSNFVNIWLLHRTCSVPSLFRQFVDLFNVDNLPGHPLLRKTPVEMEHFFLHMWFNDGSDVDFAHHHQFAKDHGSKLVYVADSVSVEHSSDSSFTRKPASLPLLRLDPSTTSQDIISRASQTRKEVRSSVFYHVARTAQSHPASGITFI</sequence>
<organism evidence="2 3">
    <name type="scientific">Exophiala dermatitidis (strain ATCC 34100 / CBS 525.76 / NIH/UT8656)</name>
    <name type="common">Black yeast</name>
    <name type="synonym">Wangiella dermatitidis</name>
    <dbReference type="NCBI Taxonomy" id="858893"/>
    <lineage>
        <taxon>Eukaryota</taxon>
        <taxon>Fungi</taxon>
        <taxon>Dikarya</taxon>
        <taxon>Ascomycota</taxon>
        <taxon>Pezizomycotina</taxon>
        <taxon>Eurotiomycetes</taxon>
        <taxon>Chaetothyriomycetidae</taxon>
        <taxon>Chaetothyriales</taxon>
        <taxon>Herpotrichiellaceae</taxon>
        <taxon>Exophiala</taxon>
    </lineage>
</organism>
<feature type="region of interest" description="Disordered" evidence="1">
    <location>
        <begin position="84"/>
        <end position="137"/>
    </location>
</feature>
<evidence type="ECO:0000256" key="1">
    <source>
        <dbReference type="SAM" id="MobiDB-lite"/>
    </source>
</evidence>
<keyword evidence="3" id="KW-1185">Reference proteome</keyword>
<dbReference type="RefSeq" id="XP_009156759.1">
    <property type="nucleotide sequence ID" value="XM_009158511.1"/>
</dbReference>
<reference evidence="2" key="1">
    <citation type="submission" date="2011-07" db="EMBL/GenBank/DDBJ databases">
        <title>The Genome Sequence of Exophiala (Wangiella) dermatitidis NIH/UT8656.</title>
        <authorList>
            <consortium name="The Broad Institute Genome Sequencing Platform"/>
            <person name="Cuomo C."/>
            <person name="Wang Z."/>
            <person name="Hunicke-Smith S."/>
            <person name="Szanislo P.J."/>
            <person name="Earl A."/>
            <person name="Young S.K."/>
            <person name="Zeng Q."/>
            <person name="Gargeya S."/>
            <person name="Fitzgerald M."/>
            <person name="Haas B."/>
            <person name="Abouelleil A."/>
            <person name="Alvarado L."/>
            <person name="Arachchi H.M."/>
            <person name="Berlin A."/>
            <person name="Brown A."/>
            <person name="Chapman S.B."/>
            <person name="Chen Z."/>
            <person name="Dunbar C."/>
            <person name="Freedman E."/>
            <person name="Gearin G."/>
            <person name="Gellesch M."/>
            <person name="Goldberg J."/>
            <person name="Griggs A."/>
            <person name="Gujja S."/>
            <person name="Heiman D."/>
            <person name="Howarth C."/>
            <person name="Larson L."/>
            <person name="Lui A."/>
            <person name="MacDonald P.J.P."/>
            <person name="Montmayeur A."/>
            <person name="Murphy C."/>
            <person name="Neiman D."/>
            <person name="Pearson M."/>
            <person name="Priest M."/>
            <person name="Roberts A."/>
            <person name="Saif S."/>
            <person name="Shea T."/>
            <person name="Shenoy N."/>
            <person name="Sisk P."/>
            <person name="Stolte C."/>
            <person name="Sykes S."/>
            <person name="Wortman J."/>
            <person name="Nusbaum C."/>
            <person name="Birren B."/>
        </authorList>
    </citation>
    <scope>NUCLEOTIDE SEQUENCE</scope>
    <source>
        <strain evidence="2">NIH/UT8656</strain>
    </source>
</reference>
<dbReference type="EMBL" id="JH226133">
    <property type="protein sequence ID" value="EHY56298.1"/>
    <property type="molecule type" value="Genomic_DNA"/>
</dbReference>
<feature type="compositionally biased region" description="Polar residues" evidence="1">
    <location>
        <begin position="95"/>
        <end position="110"/>
    </location>
</feature>
<dbReference type="eggNOG" id="ENOG502QQEE">
    <property type="taxonomic scope" value="Eukaryota"/>
</dbReference>
<dbReference type="InParanoid" id="H6BZW3"/>
<dbReference type="GeneID" id="20309023"/>
<evidence type="ECO:0000313" key="3">
    <source>
        <dbReference type="Proteomes" id="UP000007304"/>
    </source>
</evidence>
<dbReference type="HOGENOM" id="CLU_461530_0_0_1"/>
<dbReference type="STRING" id="858893.H6BZW3"/>
<accession>H6BZW3</accession>
<dbReference type="Proteomes" id="UP000007304">
    <property type="component" value="Unassembled WGS sequence"/>
</dbReference>
<evidence type="ECO:0000313" key="2">
    <source>
        <dbReference type="EMBL" id="EHY56298.1"/>
    </source>
</evidence>